<organism evidence="1 2">
    <name type="scientific">Dentiscutata heterogama</name>
    <dbReference type="NCBI Taxonomy" id="1316150"/>
    <lineage>
        <taxon>Eukaryota</taxon>
        <taxon>Fungi</taxon>
        <taxon>Fungi incertae sedis</taxon>
        <taxon>Mucoromycota</taxon>
        <taxon>Glomeromycotina</taxon>
        <taxon>Glomeromycetes</taxon>
        <taxon>Diversisporales</taxon>
        <taxon>Gigasporaceae</taxon>
        <taxon>Dentiscutata</taxon>
    </lineage>
</organism>
<sequence length="85" mass="10029">MSVILDIKVLRVYRNDVGKRDIKNHNYFESSDFNDFNEIGREKIACKNFTRPEDKILVNEIKQHITVNDHENIVKFLGITACKIY</sequence>
<comment type="caution">
    <text evidence="1">The sequence shown here is derived from an EMBL/GenBank/DDBJ whole genome shotgun (WGS) entry which is preliminary data.</text>
</comment>
<accession>A0ACA9LHS4</accession>
<dbReference type="Proteomes" id="UP000789702">
    <property type="component" value="Unassembled WGS sequence"/>
</dbReference>
<evidence type="ECO:0000313" key="1">
    <source>
        <dbReference type="EMBL" id="CAG8531861.1"/>
    </source>
</evidence>
<proteinExistence type="predicted"/>
<protein>
    <submittedName>
        <fullName evidence="1">13830_t:CDS:1</fullName>
    </submittedName>
</protein>
<reference evidence="1" key="1">
    <citation type="submission" date="2021-06" db="EMBL/GenBank/DDBJ databases">
        <authorList>
            <person name="Kallberg Y."/>
            <person name="Tangrot J."/>
            <person name="Rosling A."/>
        </authorList>
    </citation>
    <scope>NUCLEOTIDE SEQUENCE</scope>
    <source>
        <strain evidence="1">IL203A</strain>
    </source>
</reference>
<dbReference type="EMBL" id="CAJVPU010004362">
    <property type="protein sequence ID" value="CAG8531861.1"/>
    <property type="molecule type" value="Genomic_DNA"/>
</dbReference>
<evidence type="ECO:0000313" key="2">
    <source>
        <dbReference type="Proteomes" id="UP000789702"/>
    </source>
</evidence>
<keyword evidence="2" id="KW-1185">Reference proteome</keyword>
<gene>
    <name evidence="1" type="ORF">DHETER_LOCUS4401</name>
</gene>
<name>A0ACA9LHS4_9GLOM</name>